<dbReference type="InterPro" id="IPR029057">
    <property type="entry name" value="PRTase-like"/>
</dbReference>
<dbReference type="CDD" id="cd06223">
    <property type="entry name" value="PRTases_typeI"/>
    <property type="match status" value="1"/>
</dbReference>
<dbReference type="RefSeq" id="WP_212938153.1">
    <property type="nucleotide sequence ID" value="NZ_BORR01000002.1"/>
</dbReference>
<name>A0A919XSX4_9BACL</name>
<protein>
    <recommendedName>
        <fullName evidence="1">Phosphoribosyltransferase domain-containing protein</fullName>
    </recommendedName>
</protein>
<evidence type="ECO:0000313" key="3">
    <source>
        <dbReference type="Proteomes" id="UP000681162"/>
    </source>
</evidence>
<dbReference type="InterPro" id="IPR000836">
    <property type="entry name" value="PRTase_dom"/>
</dbReference>
<sequence length="176" mass="19388">MSYLNEGNGIHYLCNYIPYRLQSGEVNPRFDRKSGLILDVKSDEIKGINYFLPLLDELIPDGVAIAVVPSHNPQKTDGGLYRLARNLASQNNRIDATSCLIRKYMIDKLANGGNRQIEVHMRSIGITNSQLVKNQKVIVLDDVTTTGNSLLACQKILLSAGASKVKLIALGQTEGY</sequence>
<comment type="caution">
    <text evidence="2">The sequence shown here is derived from an EMBL/GenBank/DDBJ whole genome shotgun (WGS) entry which is preliminary data.</text>
</comment>
<evidence type="ECO:0000313" key="2">
    <source>
        <dbReference type="EMBL" id="GIO35748.1"/>
    </source>
</evidence>
<dbReference type="Pfam" id="PF00156">
    <property type="entry name" value="Pribosyltran"/>
    <property type="match status" value="1"/>
</dbReference>
<dbReference type="Proteomes" id="UP000681162">
    <property type="component" value="Unassembled WGS sequence"/>
</dbReference>
<evidence type="ECO:0000259" key="1">
    <source>
        <dbReference type="Pfam" id="PF00156"/>
    </source>
</evidence>
<reference evidence="2 3" key="1">
    <citation type="submission" date="2021-03" db="EMBL/GenBank/DDBJ databases">
        <title>Antimicrobial resistance genes in bacteria isolated from Japanese honey, and their potential for conferring macrolide and lincosamide resistance in the American foulbrood pathogen Paenibacillus larvae.</title>
        <authorList>
            <person name="Okamoto M."/>
            <person name="Kumagai M."/>
            <person name="Kanamori H."/>
            <person name="Takamatsu D."/>
        </authorList>
    </citation>
    <scope>NUCLEOTIDE SEQUENCE [LARGE SCALE GENOMIC DNA]</scope>
    <source>
        <strain evidence="2 3">J41TS12</strain>
    </source>
</reference>
<feature type="domain" description="Phosphoribosyltransferase" evidence="1">
    <location>
        <begin position="117"/>
        <end position="170"/>
    </location>
</feature>
<accession>A0A919XSX4</accession>
<dbReference type="Gene3D" id="3.40.50.2020">
    <property type="match status" value="1"/>
</dbReference>
<gene>
    <name evidence="2" type="ORF">J41TS12_06090</name>
</gene>
<keyword evidence="3" id="KW-1185">Reference proteome</keyword>
<dbReference type="EMBL" id="BORR01000002">
    <property type="protein sequence ID" value="GIO35748.1"/>
    <property type="molecule type" value="Genomic_DNA"/>
</dbReference>
<proteinExistence type="predicted"/>
<dbReference type="AlphaFoldDB" id="A0A919XSX4"/>
<organism evidence="2 3">
    <name type="scientific">Paenibacillus antibioticophila</name>
    <dbReference type="NCBI Taxonomy" id="1274374"/>
    <lineage>
        <taxon>Bacteria</taxon>
        <taxon>Bacillati</taxon>
        <taxon>Bacillota</taxon>
        <taxon>Bacilli</taxon>
        <taxon>Bacillales</taxon>
        <taxon>Paenibacillaceae</taxon>
        <taxon>Paenibacillus</taxon>
    </lineage>
</organism>
<dbReference type="SUPFAM" id="SSF53271">
    <property type="entry name" value="PRTase-like"/>
    <property type="match status" value="1"/>
</dbReference>